<proteinExistence type="predicted"/>
<reference evidence="2" key="2">
    <citation type="submission" date="2017-02" db="EMBL/GenBank/DDBJ databases">
        <title>Sunflower complete genome.</title>
        <authorList>
            <person name="Langlade N."/>
            <person name="Munos S."/>
        </authorList>
    </citation>
    <scope>NUCLEOTIDE SEQUENCE [LARGE SCALE GENOMIC DNA]</scope>
    <source>
        <tissue evidence="2">Leaves</tissue>
    </source>
</reference>
<protein>
    <submittedName>
        <fullName evidence="2">Uncharacterized protein</fullName>
    </submittedName>
</protein>
<keyword evidence="3" id="KW-1185">Reference proteome</keyword>
<organism evidence="2 3">
    <name type="scientific">Helianthus annuus</name>
    <name type="common">Common sunflower</name>
    <dbReference type="NCBI Taxonomy" id="4232"/>
    <lineage>
        <taxon>Eukaryota</taxon>
        <taxon>Viridiplantae</taxon>
        <taxon>Streptophyta</taxon>
        <taxon>Embryophyta</taxon>
        <taxon>Tracheophyta</taxon>
        <taxon>Spermatophyta</taxon>
        <taxon>Magnoliopsida</taxon>
        <taxon>eudicotyledons</taxon>
        <taxon>Gunneridae</taxon>
        <taxon>Pentapetalae</taxon>
        <taxon>asterids</taxon>
        <taxon>campanulids</taxon>
        <taxon>Asterales</taxon>
        <taxon>Asteraceae</taxon>
        <taxon>Asteroideae</taxon>
        <taxon>Heliantheae alliance</taxon>
        <taxon>Heliantheae</taxon>
        <taxon>Helianthus</taxon>
    </lineage>
</organism>
<dbReference type="Gramene" id="mRNA:HanXRQr2_Chr06g0260931">
    <property type="protein sequence ID" value="CDS:HanXRQr2_Chr06g0260931.1"/>
    <property type="gene ID" value="HanXRQr2_Chr06g0260931"/>
</dbReference>
<reference evidence="1 3" key="1">
    <citation type="journal article" date="2017" name="Nature">
        <title>The sunflower genome provides insights into oil metabolism, flowering and Asterid evolution.</title>
        <authorList>
            <person name="Badouin H."/>
            <person name="Gouzy J."/>
            <person name="Grassa C.J."/>
            <person name="Murat F."/>
            <person name="Staton S.E."/>
            <person name="Cottret L."/>
            <person name="Lelandais-Briere C."/>
            <person name="Owens G.L."/>
            <person name="Carrere S."/>
            <person name="Mayjonade B."/>
            <person name="Legrand L."/>
            <person name="Gill N."/>
            <person name="Kane N.C."/>
            <person name="Bowers J.E."/>
            <person name="Hubner S."/>
            <person name="Bellec A."/>
            <person name="Berard A."/>
            <person name="Berges H."/>
            <person name="Blanchet N."/>
            <person name="Boniface M.C."/>
            <person name="Brunel D."/>
            <person name="Catrice O."/>
            <person name="Chaidir N."/>
            <person name="Claudel C."/>
            <person name="Donnadieu C."/>
            <person name="Faraut T."/>
            <person name="Fievet G."/>
            <person name="Helmstetter N."/>
            <person name="King M."/>
            <person name="Knapp S.J."/>
            <person name="Lai Z."/>
            <person name="Le Paslier M.C."/>
            <person name="Lippi Y."/>
            <person name="Lorenzon L."/>
            <person name="Mandel J.R."/>
            <person name="Marage G."/>
            <person name="Marchand G."/>
            <person name="Marquand E."/>
            <person name="Bret-Mestries E."/>
            <person name="Morien E."/>
            <person name="Nambeesan S."/>
            <person name="Nguyen T."/>
            <person name="Pegot-Espagnet P."/>
            <person name="Pouilly N."/>
            <person name="Raftis F."/>
            <person name="Sallet E."/>
            <person name="Schiex T."/>
            <person name="Thomas J."/>
            <person name="Vandecasteele C."/>
            <person name="Vares D."/>
            <person name="Vear F."/>
            <person name="Vautrin S."/>
            <person name="Crespi M."/>
            <person name="Mangin B."/>
            <person name="Burke J.M."/>
            <person name="Salse J."/>
            <person name="Munos S."/>
            <person name="Vincourt P."/>
            <person name="Rieseberg L.H."/>
            <person name="Langlade N.B."/>
        </authorList>
    </citation>
    <scope>NUCLEOTIDE SEQUENCE [LARGE SCALE GENOMIC DNA]</scope>
    <source>
        <strain evidence="3">cv. SF193</strain>
        <tissue evidence="1">Leaves</tissue>
    </source>
</reference>
<accession>A0A251U2B2</accession>
<dbReference type="Proteomes" id="UP000215914">
    <property type="component" value="Chromosome 8"/>
</dbReference>
<evidence type="ECO:0000313" key="1">
    <source>
        <dbReference type="EMBL" id="KAF5802562.1"/>
    </source>
</evidence>
<evidence type="ECO:0000313" key="3">
    <source>
        <dbReference type="Proteomes" id="UP000215914"/>
    </source>
</evidence>
<dbReference type="InParanoid" id="A0A251U2B2"/>
<dbReference type="AlphaFoldDB" id="A0A251U2B2"/>
<reference evidence="1" key="3">
    <citation type="submission" date="2020-06" db="EMBL/GenBank/DDBJ databases">
        <title>Helianthus annuus Genome sequencing and assembly Release 2.</title>
        <authorList>
            <person name="Gouzy J."/>
            <person name="Langlade N."/>
            <person name="Munos S."/>
        </authorList>
    </citation>
    <scope>NUCLEOTIDE SEQUENCE</scope>
    <source>
        <tissue evidence="1">Leaves</tissue>
    </source>
</reference>
<name>A0A251U2B2_HELAN</name>
<dbReference type="EMBL" id="MNCJ02000321">
    <property type="protein sequence ID" value="KAF5802562.1"/>
    <property type="molecule type" value="Genomic_DNA"/>
</dbReference>
<evidence type="ECO:0000313" key="2">
    <source>
        <dbReference type="EMBL" id="OTG17490.1"/>
    </source>
</evidence>
<dbReference type="EMBL" id="CM007897">
    <property type="protein sequence ID" value="OTG17490.1"/>
    <property type="molecule type" value="Genomic_DNA"/>
</dbReference>
<gene>
    <name evidence="2" type="ORF">HannXRQ_Chr08g0212751</name>
    <name evidence="1" type="ORF">HanXRQr2_Chr06g0260931</name>
</gene>
<sequence>MSFHLPPKSLKNQMIGPSPFHEPSIARAVKIVDESNADGLNRFWLLGLEAELLDWTSRLIL</sequence>